<dbReference type="STRING" id="4558.A0A194YRD6"/>
<feature type="compositionally biased region" description="Basic and acidic residues" evidence="1">
    <location>
        <begin position="172"/>
        <end position="196"/>
    </location>
</feature>
<dbReference type="FunCoup" id="A0A194YRD6">
    <property type="interactions" value="80"/>
</dbReference>
<dbReference type="InterPro" id="IPR058941">
    <property type="entry name" value="HTH_AT3G52170-like"/>
</dbReference>
<evidence type="ECO:0000256" key="1">
    <source>
        <dbReference type="SAM" id="MobiDB-lite"/>
    </source>
</evidence>
<proteinExistence type="predicted"/>
<dbReference type="PANTHER" id="PTHR34568">
    <property type="entry name" value="RRM DOMAIN-CONTAINING PROTEIN"/>
    <property type="match status" value="1"/>
</dbReference>
<reference evidence="3 4" key="1">
    <citation type="journal article" date="2009" name="Nature">
        <title>The Sorghum bicolor genome and the diversification of grasses.</title>
        <authorList>
            <person name="Paterson A.H."/>
            <person name="Bowers J.E."/>
            <person name="Bruggmann R."/>
            <person name="Dubchak I."/>
            <person name="Grimwood J."/>
            <person name="Gundlach H."/>
            <person name="Haberer G."/>
            <person name="Hellsten U."/>
            <person name="Mitros T."/>
            <person name="Poliakov A."/>
            <person name="Schmutz J."/>
            <person name="Spannagl M."/>
            <person name="Tang H."/>
            <person name="Wang X."/>
            <person name="Wicker T."/>
            <person name="Bharti A.K."/>
            <person name="Chapman J."/>
            <person name="Feltus F.A."/>
            <person name="Gowik U."/>
            <person name="Grigoriev I.V."/>
            <person name="Lyons E."/>
            <person name="Maher C.A."/>
            <person name="Martis M."/>
            <person name="Narechania A."/>
            <person name="Otillar R.P."/>
            <person name="Penning B.W."/>
            <person name="Salamov A.A."/>
            <person name="Wang Y."/>
            <person name="Zhang L."/>
            <person name="Carpita N.C."/>
            <person name="Freeling M."/>
            <person name="Gingle A.R."/>
            <person name="Hash C.T."/>
            <person name="Keller B."/>
            <person name="Klein P."/>
            <person name="Kresovich S."/>
            <person name="McCann M.C."/>
            <person name="Ming R."/>
            <person name="Peterson D.G."/>
            <person name="Mehboob-ur-Rahman"/>
            <person name="Ware D."/>
            <person name="Westhoff P."/>
            <person name="Mayer K.F."/>
            <person name="Messing J."/>
            <person name="Rokhsar D.S."/>
        </authorList>
    </citation>
    <scope>NUCLEOTIDE SEQUENCE [LARGE SCALE GENOMIC DNA]</scope>
    <source>
        <strain evidence="4">cv. BTx623</strain>
    </source>
</reference>
<evidence type="ECO:0000313" key="4">
    <source>
        <dbReference type="Proteomes" id="UP000000768"/>
    </source>
</evidence>
<dbReference type="AlphaFoldDB" id="A0A194YRD6"/>
<organism evidence="3 4">
    <name type="scientific">Sorghum bicolor</name>
    <name type="common">Sorghum</name>
    <name type="synonym">Sorghum vulgare</name>
    <dbReference type="NCBI Taxonomy" id="4558"/>
    <lineage>
        <taxon>Eukaryota</taxon>
        <taxon>Viridiplantae</taxon>
        <taxon>Streptophyta</taxon>
        <taxon>Embryophyta</taxon>
        <taxon>Tracheophyta</taxon>
        <taxon>Spermatophyta</taxon>
        <taxon>Magnoliopsida</taxon>
        <taxon>Liliopsida</taxon>
        <taxon>Poales</taxon>
        <taxon>Poaceae</taxon>
        <taxon>PACMAD clade</taxon>
        <taxon>Panicoideae</taxon>
        <taxon>Andropogonodae</taxon>
        <taxon>Andropogoneae</taxon>
        <taxon>Sorghinae</taxon>
        <taxon>Sorghum</taxon>
    </lineage>
</organism>
<accession>A0A194YRD6</accession>
<dbReference type="Proteomes" id="UP000000768">
    <property type="component" value="Chromosome 4"/>
</dbReference>
<feature type="region of interest" description="Disordered" evidence="1">
    <location>
        <begin position="152"/>
        <end position="196"/>
    </location>
</feature>
<name>A0A194YRD6_SORBI</name>
<dbReference type="InParanoid" id="A0A194YRD6"/>
<sequence length="222" mass="24957">MQASAHLSSSAAFRKVIAGVSSATTRSCYRTSRGKADAAPLPAQEPTPKGRRRITMQERKALIVEFVENYRASNEGKFPTVTNTRQQIGGSYYTVRDVLQEMVYNHAKLPLDNPKPAPLQETDEVTKHPMQRDEDRVLESHEILEVPDQSMAEDDAEVGQRQGTAEVYENFLPKDEGKVDQFQGRESESFKDNPKLEESANTGLLGSLKSFAYGIRDFWKNM</sequence>
<dbReference type="EMBL" id="CM000763">
    <property type="protein sequence ID" value="KXG30751.2"/>
    <property type="molecule type" value="Genomic_DNA"/>
</dbReference>
<gene>
    <name evidence="3" type="ORF">SORBI_3004G226900</name>
</gene>
<evidence type="ECO:0000259" key="2">
    <source>
        <dbReference type="Pfam" id="PF25896"/>
    </source>
</evidence>
<feature type="domain" description="AT3G52170-like helix-turn-helix" evidence="2">
    <location>
        <begin position="56"/>
        <end position="104"/>
    </location>
</feature>
<dbReference type="eggNOG" id="ENOG502S4TR">
    <property type="taxonomic scope" value="Eukaryota"/>
</dbReference>
<evidence type="ECO:0000313" key="3">
    <source>
        <dbReference type="EMBL" id="KXG30751.2"/>
    </source>
</evidence>
<reference evidence="4" key="2">
    <citation type="journal article" date="2018" name="Plant J.">
        <title>The Sorghum bicolor reference genome: improved assembly, gene annotations, a transcriptome atlas, and signatures of genome organization.</title>
        <authorList>
            <person name="McCormick R.F."/>
            <person name="Truong S.K."/>
            <person name="Sreedasyam A."/>
            <person name="Jenkins J."/>
            <person name="Shu S."/>
            <person name="Sims D."/>
            <person name="Kennedy M."/>
            <person name="Amirebrahimi M."/>
            <person name="Weers B.D."/>
            <person name="McKinley B."/>
            <person name="Mattison A."/>
            <person name="Morishige D.T."/>
            <person name="Grimwood J."/>
            <person name="Schmutz J."/>
            <person name="Mullet J.E."/>
        </authorList>
    </citation>
    <scope>NUCLEOTIDE SEQUENCE [LARGE SCALE GENOMIC DNA]</scope>
    <source>
        <strain evidence="4">cv. BTx623</strain>
    </source>
</reference>
<feature type="region of interest" description="Disordered" evidence="1">
    <location>
        <begin position="30"/>
        <end position="50"/>
    </location>
</feature>
<protein>
    <recommendedName>
        <fullName evidence="2">AT3G52170-like helix-turn-helix domain-containing protein</fullName>
    </recommendedName>
</protein>
<dbReference type="Gramene" id="KXG30751">
    <property type="protein sequence ID" value="KXG30751"/>
    <property type="gene ID" value="SORBI_3004G226900"/>
</dbReference>
<dbReference type="Pfam" id="PF25896">
    <property type="entry name" value="HTH_AT3G52170"/>
    <property type="match status" value="1"/>
</dbReference>
<dbReference type="PANTHER" id="PTHR34568:SF4">
    <property type="entry name" value="OS02G0638000 PROTEIN"/>
    <property type="match status" value="1"/>
</dbReference>
<dbReference type="OrthoDB" id="1930826at2759"/>
<keyword evidence="4" id="KW-1185">Reference proteome</keyword>
<dbReference type="InterPro" id="IPR058942">
    <property type="entry name" value="AT3G52170-like"/>
</dbReference>
<dbReference type="KEGG" id="sbi:8074804"/>
<dbReference type="OMA" id="CLEHECE"/>